<comment type="subcellular location">
    <subcellularLocation>
        <location evidence="1">Cytoplasm</location>
    </subcellularLocation>
</comment>
<dbReference type="FunFam" id="3.40.50.620:FF:000033">
    <property type="entry name" value="tryptophan--tRNA ligase, cytoplasmic"/>
    <property type="match status" value="1"/>
</dbReference>
<dbReference type="PROSITE" id="PS00178">
    <property type="entry name" value="AA_TRNA_LIGASE_I"/>
    <property type="match status" value="1"/>
</dbReference>
<protein>
    <recommendedName>
        <fullName evidence="4">Tryptophan--tRNA ligase, cytoplasmic</fullName>
        <ecNumber evidence="3">6.1.1.2</ecNumber>
    </recommendedName>
    <alternativeName>
        <fullName evidence="11">Tryptophanyl-tRNA synthetase</fullName>
    </alternativeName>
</protein>
<organism evidence="13 14">
    <name type="scientific">Chironomus riparius</name>
    <dbReference type="NCBI Taxonomy" id="315576"/>
    <lineage>
        <taxon>Eukaryota</taxon>
        <taxon>Metazoa</taxon>
        <taxon>Ecdysozoa</taxon>
        <taxon>Arthropoda</taxon>
        <taxon>Hexapoda</taxon>
        <taxon>Insecta</taxon>
        <taxon>Pterygota</taxon>
        <taxon>Neoptera</taxon>
        <taxon>Endopterygota</taxon>
        <taxon>Diptera</taxon>
        <taxon>Nematocera</taxon>
        <taxon>Chironomoidea</taxon>
        <taxon>Chironomidae</taxon>
        <taxon>Chironominae</taxon>
        <taxon>Chironomus</taxon>
    </lineage>
</organism>
<comment type="similarity">
    <text evidence="2 12">Belongs to the class-I aminoacyl-tRNA synthetase family.</text>
</comment>
<dbReference type="PANTHER" id="PTHR10055">
    <property type="entry name" value="TRYPTOPHANYL-TRNA SYNTHETASE"/>
    <property type="match status" value="1"/>
</dbReference>
<proteinExistence type="inferred from homology"/>
<evidence type="ECO:0000256" key="4">
    <source>
        <dbReference type="ARBA" id="ARBA00013782"/>
    </source>
</evidence>
<reference evidence="13" key="1">
    <citation type="submission" date="2022-01" db="EMBL/GenBank/DDBJ databases">
        <authorList>
            <person name="King R."/>
        </authorList>
    </citation>
    <scope>NUCLEOTIDE SEQUENCE</scope>
</reference>
<keyword evidence="8 12" id="KW-0067">ATP-binding</keyword>
<dbReference type="InterPro" id="IPR001412">
    <property type="entry name" value="aa-tRNA-synth_I_CS"/>
</dbReference>
<evidence type="ECO:0000256" key="2">
    <source>
        <dbReference type="ARBA" id="ARBA00005594"/>
    </source>
</evidence>
<dbReference type="PRINTS" id="PR01039">
    <property type="entry name" value="TRNASYNTHTRP"/>
</dbReference>
<keyword evidence="5" id="KW-0963">Cytoplasm</keyword>
<gene>
    <name evidence="13" type="ORF">CHIRRI_LOCUS5589</name>
</gene>
<dbReference type="Proteomes" id="UP001153620">
    <property type="component" value="Chromosome 2"/>
</dbReference>
<dbReference type="GO" id="GO:0004830">
    <property type="term" value="F:tryptophan-tRNA ligase activity"/>
    <property type="evidence" value="ECO:0007669"/>
    <property type="project" value="UniProtKB-EC"/>
</dbReference>
<name>A0A9N9WSQ2_9DIPT</name>
<dbReference type="InterPro" id="IPR002305">
    <property type="entry name" value="aa-tRNA-synth_Ic"/>
</dbReference>
<evidence type="ECO:0000256" key="12">
    <source>
        <dbReference type="RuleBase" id="RU363036"/>
    </source>
</evidence>
<dbReference type="AlphaFoldDB" id="A0A9N9WSQ2"/>
<evidence type="ECO:0000313" key="13">
    <source>
        <dbReference type="EMBL" id="CAG9802683.1"/>
    </source>
</evidence>
<evidence type="ECO:0000256" key="1">
    <source>
        <dbReference type="ARBA" id="ARBA00004496"/>
    </source>
</evidence>
<evidence type="ECO:0000256" key="5">
    <source>
        <dbReference type="ARBA" id="ARBA00022490"/>
    </source>
</evidence>
<accession>A0A9N9WSQ2</accession>
<dbReference type="PANTHER" id="PTHR10055:SF1">
    <property type="entry name" value="TRYPTOPHAN--TRNA LIGASE, CYTOPLASMIC"/>
    <property type="match status" value="1"/>
</dbReference>
<evidence type="ECO:0000256" key="11">
    <source>
        <dbReference type="ARBA" id="ARBA00030268"/>
    </source>
</evidence>
<keyword evidence="7 12" id="KW-0547">Nucleotide-binding</keyword>
<dbReference type="CDD" id="cd00806">
    <property type="entry name" value="TrpRS_core"/>
    <property type="match status" value="1"/>
</dbReference>
<dbReference type="Pfam" id="PF00579">
    <property type="entry name" value="tRNA-synt_1b"/>
    <property type="match status" value="1"/>
</dbReference>
<dbReference type="InterPro" id="IPR014729">
    <property type="entry name" value="Rossmann-like_a/b/a_fold"/>
</dbReference>
<evidence type="ECO:0000256" key="10">
    <source>
        <dbReference type="ARBA" id="ARBA00023146"/>
    </source>
</evidence>
<keyword evidence="9 12" id="KW-0648">Protein biosynthesis</keyword>
<dbReference type="InterPro" id="IPR002306">
    <property type="entry name" value="Trp-tRNA-ligase"/>
</dbReference>
<dbReference type="Gene3D" id="1.10.240.10">
    <property type="entry name" value="Tyrosyl-Transfer RNA Synthetase"/>
    <property type="match status" value="1"/>
</dbReference>
<evidence type="ECO:0000313" key="14">
    <source>
        <dbReference type="Proteomes" id="UP001153620"/>
    </source>
</evidence>
<evidence type="ECO:0000256" key="3">
    <source>
        <dbReference type="ARBA" id="ARBA00013161"/>
    </source>
</evidence>
<dbReference type="NCBIfam" id="TIGR00233">
    <property type="entry name" value="trpS"/>
    <property type="match status" value="1"/>
</dbReference>
<dbReference type="Gene3D" id="3.40.50.620">
    <property type="entry name" value="HUPs"/>
    <property type="match status" value="1"/>
</dbReference>
<dbReference type="GO" id="GO:0005737">
    <property type="term" value="C:cytoplasm"/>
    <property type="evidence" value="ECO:0007669"/>
    <property type="project" value="UniProtKB-SubCell"/>
</dbReference>
<dbReference type="OrthoDB" id="10261385at2759"/>
<keyword evidence="14" id="KW-1185">Reference proteome</keyword>
<dbReference type="SUPFAM" id="SSF52374">
    <property type="entry name" value="Nucleotidylyl transferase"/>
    <property type="match status" value="1"/>
</dbReference>
<evidence type="ECO:0000256" key="9">
    <source>
        <dbReference type="ARBA" id="ARBA00022917"/>
    </source>
</evidence>
<dbReference type="GO" id="GO:0006436">
    <property type="term" value="P:tryptophanyl-tRNA aminoacylation"/>
    <property type="evidence" value="ECO:0007669"/>
    <property type="project" value="InterPro"/>
</dbReference>
<keyword evidence="6 12" id="KW-0436">Ligase</keyword>
<evidence type="ECO:0000256" key="8">
    <source>
        <dbReference type="ARBA" id="ARBA00022840"/>
    </source>
</evidence>
<keyword evidence="10 12" id="KW-0030">Aminoacyl-tRNA synthetase</keyword>
<sequence length="390" mass="44365">MTEVELGKESNTEEKEDIVTPWDVESANETGVDYEKLIKRFGSSRVDDALIEKLEKIIKKPVHHFIKRGIFFSHRDLHGLLNAYEQGKPFYLYTGRGPSSESMHLGHLVAFIITKWFQEAFNVPLVVQMSDDEKVIWKDLTVEEGIRLTVENARDIIALGFDPEKTFIFSNLCFMGQCPEFYKNIVRIEKCVTYNQVKGIFGFSEADKLGKVGFPAVEAAPALSSTFPFIFGDKKRQVLIPCGIDQDPYFRMLRDVAPRLGYPKPALIHSAFFPALQGAKSKMSASDFNSAIFLTDTADEISMKLNEHAFSSEGNCDADVPYSLLTFFMEDDKELERIRNAYNSGQMSSAEMRKLAIDCLQPFIAQHQEKRKLVTDEVVQQFMTVRKLKC</sequence>
<reference evidence="13" key="2">
    <citation type="submission" date="2022-10" db="EMBL/GenBank/DDBJ databases">
        <authorList>
            <consortium name="ENA_rothamsted_submissions"/>
            <consortium name="culmorum"/>
            <person name="King R."/>
        </authorList>
    </citation>
    <scope>NUCLEOTIDE SEQUENCE</scope>
</reference>
<evidence type="ECO:0000256" key="7">
    <source>
        <dbReference type="ARBA" id="ARBA00022741"/>
    </source>
</evidence>
<dbReference type="EMBL" id="OU895878">
    <property type="protein sequence ID" value="CAG9802683.1"/>
    <property type="molecule type" value="Genomic_DNA"/>
</dbReference>
<dbReference type="EC" id="6.1.1.2" evidence="3"/>
<evidence type="ECO:0000256" key="6">
    <source>
        <dbReference type="ARBA" id="ARBA00022598"/>
    </source>
</evidence>
<dbReference type="GO" id="GO:0005524">
    <property type="term" value="F:ATP binding"/>
    <property type="evidence" value="ECO:0007669"/>
    <property type="project" value="UniProtKB-KW"/>
</dbReference>